<dbReference type="SUPFAM" id="SSF53474">
    <property type="entry name" value="alpha/beta-Hydrolases"/>
    <property type="match status" value="1"/>
</dbReference>
<evidence type="ECO:0000313" key="3">
    <source>
        <dbReference type="EMBL" id="AYO55800.1"/>
    </source>
</evidence>
<dbReference type="EMBL" id="CP033133">
    <property type="protein sequence ID" value="AYO55800.1"/>
    <property type="molecule type" value="Genomic_DNA"/>
</dbReference>
<protein>
    <submittedName>
        <fullName evidence="3">Triacylglycerol lipase</fullName>
    </submittedName>
</protein>
<evidence type="ECO:0000313" key="4">
    <source>
        <dbReference type="Proteomes" id="UP000279962"/>
    </source>
</evidence>
<feature type="domain" description="AB hydrolase-1" evidence="2">
    <location>
        <begin position="43"/>
        <end position="146"/>
    </location>
</feature>
<name>A0A3G2T655_9GAMM</name>
<sequence>MKIKLLLSSMLTLSLFISLSTQAGVITQIKPNYVSSNYAQTKYPIVLAHGMGGFSRIGTDTLGLDYWYQIAPDLARNGTNVWITRVSPFNSTEVRGEQLLQQVEEILALTGKEKVNLLGHSHGGPTARYVAGIIPTKVASVTAVASPQKGSTISDLILSLEDTPLKGPVVAVVNIISASIVWAQGLDQKQFPSDALAGAKSLNTAGATEFSRKFPMGVSANCNEGAYQEKGISFYSFQGNRLVTNIFDPDSAMGLTGLLMGGEGDGLVSTCSGRLGKTIRNDYAWNHFDEVNQVLGLRGLFSQDPVQVYREHANRLKSQGL</sequence>
<feature type="signal peptide" evidence="1">
    <location>
        <begin position="1"/>
        <end position="23"/>
    </location>
</feature>
<reference evidence="3 4" key="1">
    <citation type="submission" date="2018-10" db="EMBL/GenBank/DDBJ databases">
        <title>The complete genome of Acinetobacter wuhouensis strain WCHAW010062.</title>
        <authorList>
            <person name="Hu Y."/>
            <person name="Long H."/>
            <person name="Feng Y."/>
            <person name="Zong Z."/>
        </authorList>
    </citation>
    <scope>NUCLEOTIDE SEQUENCE [LARGE SCALE GENOMIC DNA]</scope>
    <source>
        <strain evidence="3 4">WCHAW010062</strain>
    </source>
</reference>
<dbReference type="AlphaFoldDB" id="A0A3G2T655"/>
<dbReference type="Proteomes" id="UP000279962">
    <property type="component" value="Chromosome"/>
</dbReference>
<dbReference type="RefSeq" id="WP_087554318.1">
    <property type="nucleotide sequence ID" value="NZ_CP033133.1"/>
</dbReference>
<dbReference type="Pfam" id="PF00561">
    <property type="entry name" value="Abhydrolase_1"/>
    <property type="match status" value="1"/>
</dbReference>
<gene>
    <name evidence="3" type="ORF">CDG68_20075</name>
</gene>
<feature type="chain" id="PRO_5018320325" evidence="1">
    <location>
        <begin position="24"/>
        <end position="321"/>
    </location>
</feature>
<evidence type="ECO:0000256" key="1">
    <source>
        <dbReference type="SAM" id="SignalP"/>
    </source>
</evidence>
<accession>A0A3G2T655</accession>
<dbReference type="InterPro" id="IPR029058">
    <property type="entry name" value="AB_hydrolase_fold"/>
</dbReference>
<evidence type="ECO:0000259" key="2">
    <source>
        <dbReference type="Pfam" id="PF00561"/>
    </source>
</evidence>
<organism evidence="3 4">
    <name type="scientific">Acinetobacter wuhouensis</name>
    <dbReference type="NCBI Taxonomy" id="1879050"/>
    <lineage>
        <taxon>Bacteria</taxon>
        <taxon>Pseudomonadati</taxon>
        <taxon>Pseudomonadota</taxon>
        <taxon>Gammaproteobacteria</taxon>
        <taxon>Moraxellales</taxon>
        <taxon>Moraxellaceae</taxon>
        <taxon>Acinetobacter</taxon>
    </lineage>
</organism>
<proteinExistence type="predicted"/>
<dbReference type="InterPro" id="IPR000073">
    <property type="entry name" value="AB_hydrolase_1"/>
</dbReference>
<dbReference type="Gene3D" id="3.40.50.1820">
    <property type="entry name" value="alpha/beta hydrolase"/>
    <property type="match status" value="1"/>
</dbReference>
<keyword evidence="1" id="KW-0732">Signal</keyword>